<dbReference type="CDD" id="cd12087">
    <property type="entry name" value="TM_EGFR-like"/>
    <property type="match status" value="1"/>
</dbReference>
<dbReference type="HOGENOM" id="CLU_033085_1_0_1"/>
<feature type="compositionally biased region" description="Low complexity" evidence="1">
    <location>
        <begin position="202"/>
        <end position="215"/>
    </location>
</feature>
<feature type="region of interest" description="Disordered" evidence="1">
    <location>
        <begin position="314"/>
        <end position="388"/>
    </location>
</feature>
<dbReference type="PANTHER" id="PTHR37487">
    <property type="entry name" value="CHROMOSOME 1, WHOLE GENOME SHOTGUN SEQUENCE"/>
    <property type="match status" value="1"/>
</dbReference>
<accession>M5FU57</accession>
<feature type="region of interest" description="Disordered" evidence="1">
    <location>
        <begin position="475"/>
        <end position="547"/>
    </location>
</feature>
<feature type="compositionally biased region" description="Low complexity" evidence="1">
    <location>
        <begin position="378"/>
        <end position="388"/>
    </location>
</feature>
<keyword evidence="2" id="KW-1133">Transmembrane helix</keyword>
<feature type="compositionally biased region" description="Polar residues" evidence="1">
    <location>
        <begin position="216"/>
        <end position="232"/>
    </location>
</feature>
<keyword evidence="2" id="KW-0812">Transmembrane</keyword>
<feature type="chain" id="PRO_5004067314" description="Mid2 domain-containing protein" evidence="3">
    <location>
        <begin position="32"/>
        <end position="547"/>
    </location>
</feature>
<dbReference type="GeneID" id="63685361"/>
<dbReference type="OrthoDB" id="2591431at2759"/>
<reference evidence="4 5" key="1">
    <citation type="journal article" date="2012" name="Science">
        <title>The Paleozoic origin of enzymatic lignin decomposition reconstructed from 31 fungal genomes.</title>
        <authorList>
            <person name="Floudas D."/>
            <person name="Binder M."/>
            <person name="Riley R."/>
            <person name="Barry K."/>
            <person name="Blanchette R.A."/>
            <person name="Henrissat B."/>
            <person name="Martinez A.T."/>
            <person name="Otillar R."/>
            <person name="Spatafora J.W."/>
            <person name="Yadav J.S."/>
            <person name="Aerts A."/>
            <person name="Benoit I."/>
            <person name="Boyd A."/>
            <person name="Carlson A."/>
            <person name="Copeland A."/>
            <person name="Coutinho P.M."/>
            <person name="de Vries R.P."/>
            <person name="Ferreira P."/>
            <person name="Findley K."/>
            <person name="Foster B."/>
            <person name="Gaskell J."/>
            <person name="Glotzer D."/>
            <person name="Gorecki P."/>
            <person name="Heitman J."/>
            <person name="Hesse C."/>
            <person name="Hori C."/>
            <person name="Igarashi K."/>
            <person name="Jurgens J.A."/>
            <person name="Kallen N."/>
            <person name="Kersten P."/>
            <person name="Kohler A."/>
            <person name="Kuees U."/>
            <person name="Kumar T.K.A."/>
            <person name="Kuo A."/>
            <person name="LaButti K."/>
            <person name="Larrondo L.F."/>
            <person name="Lindquist E."/>
            <person name="Ling A."/>
            <person name="Lombard V."/>
            <person name="Lucas S."/>
            <person name="Lundell T."/>
            <person name="Martin R."/>
            <person name="McLaughlin D.J."/>
            <person name="Morgenstern I."/>
            <person name="Morin E."/>
            <person name="Murat C."/>
            <person name="Nagy L.G."/>
            <person name="Nolan M."/>
            <person name="Ohm R.A."/>
            <person name="Patyshakuliyeva A."/>
            <person name="Rokas A."/>
            <person name="Ruiz-Duenas F.J."/>
            <person name="Sabat G."/>
            <person name="Salamov A."/>
            <person name="Samejima M."/>
            <person name="Schmutz J."/>
            <person name="Slot J.C."/>
            <person name="St John F."/>
            <person name="Stenlid J."/>
            <person name="Sun H."/>
            <person name="Sun S."/>
            <person name="Syed K."/>
            <person name="Tsang A."/>
            <person name="Wiebenga A."/>
            <person name="Young D."/>
            <person name="Pisabarro A."/>
            <person name="Eastwood D.C."/>
            <person name="Martin F."/>
            <person name="Cullen D."/>
            <person name="Grigoriev I.V."/>
            <person name="Hibbett D.S."/>
        </authorList>
    </citation>
    <scope>NUCLEOTIDE SEQUENCE [LARGE SCALE GENOMIC DNA]</scope>
    <source>
        <strain evidence="4 5">DJM-731 SS1</strain>
    </source>
</reference>
<dbReference type="STRING" id="1858805.M5FU57"/>
<sequence length="547" mass="55948">MHRRPPLLSTLTVFPLLSNAFLFSFTPPTSCDPLTVIWQGGTPPFNLLVTPSLDVARNISLPSTSFSSSTNRGNYTLPQLELDPGASFLLTMSDSTGFGTGGTSALLVTGASTTGTSCSTVGPNLGFEFFLQSGGASQCKSFQISWDSNATRPVDIWGLIPLGQTFHLIGATGTSVDWTVNIATGTSFFLALADAAGNQGGTSSIQSVGSSDDSSCINANSPSSTVSSQPAQTSISGGGSSTSPSSGTSDPGSSGSSKTGTIVGAVIASILALVAVILLAIFFYTRHRKRHAAYDPDKAYKRNGGRMVDLLPANASATDLPRGTGGPYPNPAQYEPVPFLVPPLEEGSGSSQDARSLQNPFESQSQPGGPGSQRWASTAPTSTTTDATAGHAGQGGYYVANAAPSAAFAAAAGAEGTSRAAAAKRAEARASAFPSPAGRRYVLHTDAGSVLESEDPPEEEEEAVVELPPAYDLSFNSRRTTRTDVSGLPGHPVESTAGTTWTSSTGGSGTGSEDAGLARPPPVGTMRSAETLRPPLPRRGGVGEMGQ</sequence>
<keyword evidence="2" id="KW-0472">Membrane</keyword>
<evidence type="ECO:0000313" key="5">
    <source>
        <dbReference type="Proteomes" id="UP000030653"/>
    </source>
</evidence>
<name>M5FU57_DACPD</name>
<feature type="signal peptide" evidence="3">
    <location>
        <begin position="1"/>
        <end position="31"/>
    </location>
</feature>
<evidence type="ECO:0000256" key="3">
    <source>
        <dbReference type="SAM" id="SignalP"/>
    </source>
</evidence>
<dbReference type="AlphaFoldDB" id="M5FU57"/>
<evidence type="ECO:0000256" key="1">
    <source>
        <dbReference type="SAM" id="MobiDB-lite"/>
    </source>
</evidence>
<dbReference type="PANTHER" id="PTHR37487:SF3">
    <property type="entry name" value="CLEAVAGE_POLYADENYLATION SPECIFICITY FACTOR A SUBUNIT N-TERMINAL DOMAIN-CONTAINING PROTEIN"/>
    <property type="match status" value="1"/>
</dbReference>
<feature type="compositionally biased region" description="Low complexity" evidence="1">
    <location>
        <begin position="241"/>
        <end position="258"/>
    </location>
</feature>
<feature type="compositionally biased region" description="Polar residues" evidence="1">
    <location>
        <begin position="348"/>
        <end position="367"/>
    </location>
</feature>
<evidence type="ECO:0000256" key="2">
    <source>
        <dbReference type="SAM" id="Phobius"/>
    </source>
</evidence>
<dbReference type="Proteomes" id="UP000030653">
    <property type="component" value="Unassembled WGS sequence"/>
</dbReference>
<feature type="compositionally biased region" description="Low complexity" evidence="1">
    <location>
        <begin position="495"/>
        <end position="505"/>
    </location>
</feature>
<gene>
    <name evidence="4" type="ORF">DACRYDRAFT_116996</name>
</gene>
<evidence type="ECO:0008006" key="6">
    <source>
        <dbReference type="Google" id="ProtNLM"/>
    </source>
</evidence>
<keyword evidence="3" id="KW-0732">Signal</keyword>
<dbReference type="OMA" id="NTYSEYP"/>
<dbReference type="EMBL" id="JH795865">
    <property type="protein sequence ID" value="EJU01221.1"/>
    <property type="molecule type" value="Genomic_DNA"/>
</dbReference>
<dbReference type="RefSeq" id="XP_040628118.1">
    <property type="nucleotide sequence ID" value="XM_040770299.1"/>
</dbReference>
<organism evidence="4 5">
    <name type="scientific">Dacryopinax primogenitus (strain DJM 731)</name>
    <name type="common">Brown rot fungus</name>
    <dbReference type="NCBI Taxonomy" id="1858805"/>
    <lineage>
        <taxon>Eukaryota</taxon>
        <taxon>Fungi</taxon>
        <taxon>Dikarya</taxon>
        <taxon>Basidiomycota</taxon>
        <taxon>Agaricomycotina</taxon>
        <taxon>Dacrymycetes</taxon>
        <taxon>Dacrymycetales</taxon>
        <taxon>Dacrymycetaceae</taxon>
        <taxon>Dacryopinax</taxon>
    </lineage>
</organism>
<feature type="region of interest" description="Disordered" evidence="1">
    <location>
        <begin position="202"/>
        <end position="258"/>
    </location>
</feature>
<keyword evidence="5" id="KW-1185">Reference proteome</keyword>
<feature type="compositionally biased region" description="Low complexity" evidence="1">
    <location>
        <begin position="335"/>
        <end position="346"/>
    </location>
</feature>
<proteinExistence type="predicted"/>
<evidence type="ECO:0000313" key="4">
    <source>
        <dbReference type="EMBL" id="EJU01221.1"/>
    </source>
</evidence>
<feature type="transmembrane region" description="Helical" evidence="2">
    <location>
        <begin position="262"/>
        <end position="284"/>
    </location>
</feature>
<protein>
    <recommendedName>
        <fullName evidence="6">Mid2 domain-containing protein</fullName>
    </recommendedName>
</protein>